<dbReference type="AlphaFoldDB" id="A0A4P7P0Q2"/>
<evidence type="ECO:0000256" key="1">
    <source>
        <dbReference type="ARBA" id="ARBA00010282"/>
    </source>
</evidence>
<dbReference type="Pfam" id="PF02657">
    <property type="entry name" value="SufE"/>
    <property type="match status" value="1"/>
</dbReference>
<dbReference type="Gene3D" id="3.90.1010.10">
    <property type="match status" value="1"/>
</dbReference>
<feature type="domain" description="Fe-S metabolism associated" evidence="2">
    <location>
        <begin position="19"/>
        <end position="137"/>
    </location>
</feature>
<sequence>MNYAPAEKTLSEVQADLVKRFTHFDNWKDRYKYLIDMGKQLQNMPEEYKTEDNRIHGCQSQVWIHIEEQDGILYMEAMSDAAIVSGLIALLLKIYNGRTPQEIATAPLDFLGEIGLLQHLSANRSTGLYHMIKRIQAEANAHLNPPS</sequence>
<dbReference type="EMBL" id="CP032096">
    <property type="protein sequence ID" value="QBZ83657.1"/>
    <property type="molecule type" value="Genomic_DNA"/>
</dbReference>
<name>A0A4P7P0Q2_9GAMM</name>
<dbReference type="PANTHER" id="PTHR43597:SF5">
    <property type="entry name" value="SUFE-LIKE PROTEIN 2, CHLOROPLASTIC"/>
    <property type="match status" value="1"/>
</dbReference>
<dbReference type="Proteomes" id="UP000296201">
    <property type="component" value="Chromosome"/>
</dbReference>
<organism evidence="3 4">
    <name type="scientific">Hydrogenovibrio crunogenus</name>
    <dbReference type="NCBI Taxonomy" id="39765"/>
    <lineage>
        <taxon>Bacteria</taxon>
        <taxon>Pseudomonadati</taxon>
        <taxon>Pseudomonadota</taxon>
        <taxon>Gammaproteobacteria</taxon>
        <taxon>Thiotrichales</taxon>
        <taxon>Piscirickettsiaceae</taxon>
        <taxon>Hydrogenovibrio</taxon>
    </lineage>
</organism>
<evidence type="ECO:0000259" key="2">
    <source>
        <dbReference type="Pfam" id="PF02657"/>
    </source>
</evidence>
<dbReference type="SUPFAM" id="SSF82649">
    <property type="entry name" value="SufE/NifU"/>
    <property type="match status" value="1"/>
</dbReference>
<dbReference type="PANTHER" id="PTHR43597">
    <property type="entry name" value="SULFUR ACCEPTOR PROTEIN CSDE"/>
    <property type="match status" value="1"/>
</dbReference>
<reference evidence="3 4" key="1">
    <citation type="submission" date="2018-08" db="EMBL/GenBank/DDBJ databases">
        <title>Horizontal acquisition of hydrogen conversion ability and other habitat adaptations in Hydrogenovibrio crunogenus strains.</title>
        <authorList>
            <person name="Gonnella G."/>
            <person name="Adam N."/>
            <person name="Perner M."/>
        </authorList>
    </citation>
    <scope>NUCLEOTIDE SEQUENCE [LARGE SCALE GENOMIC DNA]</scope>
    <source>
        <strain evidence="3 4">SP-41</strain>
    </source>
</reference>
<gene>
    <name evidence="3" type="primary">sufE</name>
    <name evidence="3" type="ORF">GHNINEIG_01718</name>
</gene>
<proteinExistence type="inferred from homology"/>
<keyword evidence="4" id="KW-1185">Reference proteome</keyword>
<evidence type="ECO:0000313" key="4">
    <source>
        <dbReference type="Proteomes" id="UP000296201"/>
    </source>
</evidence>
<comment type="similarity">
    <text evidence="1">Belongs to the SufE family.</text>
</comment>
<protein>
    <submittedName>
        <fullName evidence="3">Cysteine desulfuration protein SufE</fullName>
    </submittedName>
</protein>
<dbReference type="InterPro" id="IPR003808">
    <property type="entry name" value="Fe-S_metab-assoc_dom"/>
</dbReference>
<accession>A0A4P7P0Q2</accession>
<dbReference type="OrthoDB" id="9799320at2"/>
<dbReference type="RefSeq" id="WP_135796256.1">
    <property type="nucleotide sequence ID" value="NZ_CP032096.1"/>
</dbReference>
<evidence type="ECO:0000313" key="3">
    <source>
        <dbReference type="EMBL" id="QBZ83657.1"/>
    </source>
</evidence>